<accession>A0AAD5QAR2</accession>
<organism evidence="2 3">
    <name type="scientific">Pythium insidiosum</name>
    <name type="common">Pythiosis disease agent</name>
    <dbReference type="NCBI Taxonomy" id="114742"/>
    <lineage>
        <taxon>Eukaryota</taxon>
        <taxon>Sar</taxon>
        <taxon>Stramenopiles</taxon>
        <taxon>Oomycota</taxon>
        <taxon>Peronosporomycetes</taxon>
        <taxon>Pythiales</taxon>
        <taxon>Pythiaceae</taxon>
        <taxon>Pythium</taxon>
    </lineage>
</organism>
<evidence type="ECO:0000313" key="2">
    <source>
        <dbReference type="EMBL" id="KAJ0404597.1"/>
    </source>
</evidence>
<protein>
    <submittedName>
        <fullName evidence="2">Uncharacterized protein</fullName>
    </submittedName>
</protein>
<sequence length="73" mass="7937">MADVTPSNQDLHKQLSSFVSLGADDEMTQLILEELAMPRRSFANVIAGMATSPSNKSDSGLNSIKEEVQPEEE</sequence>
<dbReference type="Proteomes" id="UP001209570">
    <property type="component" value="Unassembled WGS sequence"/>
</dbReference>
<feature type="region of interest" description="Disordered" evidence="1">
    <location>
        <begin position="50"/>
        <end position="73"/>
    </location>
</feature>
<evidence type="ECO:0000313" key="3">
    <source>
        <dbReference type="Proteomes" id="UP001209570"/>
    </source>
</evidence>
<gene>
    <name evidence="2" type="ORF">P43SY_005555</name>
</gene>
<dbReference type="AlphaFoldDB" id="A0AAD5QAR2"/>
<comment type="caution">
    <text evidence="2">The sequence shown here is derived from an EMBL/GenBank/DDBJ whole genome shotgun (WGS) entry which is preliminary data.</text>
</comment>
<name>A0AAD5QAR2_PYTIN</name>
<proteinExistence type="predicted"/>
<reference evidence="2" key="1">
    <citation type="submission" date="2021-12" db="EMBL/GenBank/DDBJ databases">
        <title>Prjna785345.</title>
        <authorList>
            <person name="Rujirawat T."/>
            <person name="Krajaejun T."/>
        </authorList>
    </citation>
    <scope>NUCLEOTIDE SEQUENCE</scope>
    <source>
        <strain evidence="2">Pi057C3</strain>
    </source>
</reference>
<feature type="compositionally biased region" description="Polar residues" evidence="1">
    <location>
        <begin position="51"/>
        <end position="62"/>
    </location>
</feature>
<keyword evidence="3" id="KW-1185">Reference proteome</keyword>
<feature type="compositionally biased region" description="Basic and acidic residues" evidence="1">
    <location>
        <begin position="64"/>
        <end position="73"/>
    </location>
</feature>
<evidence type="ECO:0000256" key="1">
    <source>
        <dbReference type="SAM" id="MobiDB-lite"/>
    </source>
</evidence>
<dbReference type="EMBL" id="JAKCXM010000060">
    <property type="protein sequence ID" value="KAJ0404597.1"/>
    <property type="molecule type" value="Genomic_DNA"/>
</dbReference>